<dbReference type="InterPro" id="IPR013947">
    <property type="entry name" value="Mediator_Med14"/>
</dbReference>
<dbReference type="AlphaFoldDB" id="A0A2N1J748"/>
<dbReference type="Proteomes" id="UP000232875">
    <property type="component" value="Unassembled WGS sequence"/>
</dbReference>
<evidence type="ECO:0000256" key="6">
    <source>
        <dbReference type="ARBA" id="ARBA00023163"/>
    </source>
</evidence>
<feature type="domain" description="Mediator complex subunit MED14 N-terminal" evidence="11">
    <location>
        <begin position="22"/>
        <end position="204"/>
    </location>
</feature>
<comment type="subcellular location">
    <subcellularLocation>
        <location evidence="1 9">Nucleus</location>
    </subcellularLocation>
</comment>
<evidence type="ECO:0000256" key="5">
    <source>
        <dbReference type="ARBA" id="ARBA00023159"/>
    </source>
</evidence>
<dbReference type="InterPro" id="IPR055122">
    <property type="entry name" value="Med14_N"/>
</dbReference>
<comment type="function">
    <text evidence="9">Component of the Mediator complex, a coactivator involved in the regulated transcription of nearly all RNA polymerase II-dependent genes. Mediator functions as a bridge to convey information from gene-specific regulatory proteins to the basal RNA polymerase II transcription machinery. Mediator is recruited to promoters by direct interactions with regulatory proteins and serves as a scaffold for the assembly of a functional preinitiation complex with RNA polymerase II and the general transcription factors.</text>
</comment>
<keyword evidence="10" id="KW-0812">Transmembrane</keyword>
<protein>
    <recommendedName>
        <fullName evidence="3 9">Mediator of RNA polymerase II transcription subunit 14</fullName>
    </recommendedName>
    <alternativeName>
        <fullName evidence="8 9">Mediator complex subunit 14</fullName>
    </alternativeName>
</protein>
<evidence type="ECO:0000256" key="8">
    <source>
        <dbReference type="ARBA" id="ARBA00032007"/>
    </source>
</evidence>
<dbReference type="PANTHER" id="PTHR12809">
    <property type="entry name" value="MEDIATOR COMPLEX SUBUNIT"/>
    <property type="match status" value="1"/>
</dbReference>
<evidence type="ECO:0000256" key="7">
    <source>
        <dbReference type="ARBA" id="ARBA00023242"/>
    </source>
</evidence>
<evidence type="ECO:0000313" key="13">
    <source>
        <dbReference type="Proteomes" id="UP000232875"/>
    </source>
</evidence>
<dbReference type="GO" id="GO:0006357">
    <property type="term" value="P:regulation of transcription by RNA polymerase II"/>
    <property type="evidence" value="ECO:0007669"/>
    <property type="project" value="InterPro"/>
</dbReference>
<feature type="transmembrane region" description="Helical" evidence="10">
    <location>
        <begin position="742"/>
        <end position="766"/>
    </location>
</feature>
<evidence type="ECO:0000256" key="9">
    <source>
        <dbReference type="RuleBase" id="RU365082"/>
    </source>
</evidence>
<evidence type="ECO:0000313" key="12">
    <source>
        <dbReference type="EMBL" id="PKI82370.1"/>
    </source>
</evidence>
<keyword evidence="7 9" id="KW-0539">Nucleus</keyword>
<dbReference type="GO" id="GO:0070847">
    <property type="term" value="C:core mediator complex"/>
    <property type="evidence" value="ECO:0007669"/>
    <property type="project" value="TreeGrafter"/>
</dbReference>
<dbReference type="GO" id="GO:0003712">
    <property type="term" value="F:transcription coregulator activity"/>
    <property type="evidence" value="ECO:0007669"/>
    <property type="project" value="UniProtKB-UniRule"/>
</dbReference>
<keyword evidence="4 9" id="KW-0805">Transcription regulation</keyword>
<proteinExistence type="inferred from homology"/>
<keyword evidence="10" id="KW-1133">Transmembrane helix</keyword>
<dbReference type="Pfam" id="PF08638">
    <property type="entry name" value="Med14"/>
    <property type="match status" value="1"/>
</dbReference>
<comment type="similarity">
    <text evidence="2 9">Belongs to the Mediator complex subunit 14 family.</text>
</comment>
<evidence type="ECO:0000256" key="2">
    <source>
        <dbReference type="ARBA" id="ARBA00007813"/>
    </source>
</evidence>
<evidence type="ECO:0000259" key="11">
    <source>
        <dbReference type="Pfam" id="PF08638"/>
    </source>
</evidence>
<dbReference type="GO" id="GO:0016592">
    <property type="term" value="C:mediator complex"/>
    <property type="evidence" value="ECO:0007669"/>
    <property type="project" value="UniProtKB-UniRule"/>
</dbReference>
<evidence type="ECO:0000256" key="4">
    <source>
        <dbReference type="ARBA" id="ARBA00023015"/>
    </source>
</evidence>
<name>A0A2N1J748_9BASI</name>
<evidence type="ECO:0000256" key="3">
    <source>
        <dbReference type="ARBA" id="ARBA00019619"/>
    </source>
</evidence>
<reference evidence="12 13" key="1">
    <citation type="submission" date="2017-10" db="EMBL/GenBank/DDBJ databases">
        <title>A novel species of cold-tolerant Malassezia isolated from bats.</title>
        <authorList>
            <person name="Lorch J.M."/>
            <person name="Palmer J.M."/>
            <person name="Vanderwolf K.J."/>
            <person name="Schmidt K.Z."/>
            <person name="Verant M.L."/>
            <person name="Weller T.J."/>
            <person name="Blehert D.S."/>
        </authorList>
    </citation>
    <scope>NUCLEOTIDE SEQUENCE [LARGE SCALE GENOMIC DNA]</scope>
    <source>
        <strain evidence="12 13">NWHC:44797-103</strain>
    </source>
</reference>
<keyword evidence="5 9" id="KW-0010">Activator</keyword>
<dbReference type="PANTHER" id="PTHR12809:SF2">
    <property type="entry name" value="MEDIATOR OF RNA POLYMERASE II TRANSCRIPTION SUBUNIT 14"/>
    <property type="match status" value="1"/>
</dbReference>
<evidence type="ECO:0000256" key="1">
    <source>
        <dbReference type="ARBA" id="ARBA00004123"/>
    </source>
</evidence>
<dbReference type="OrthoDB" id="205099at2759"/>
<keyword evidence="13" id="KW-1185">Reference proteome</keyword>
<dbReference type="EMBL" id="KZ454995">
    <property type="protein sequence ID" value="PKI82370.1"/>
    <property type="molecule type" value="Genomic_DNA"/>
</dbReference>
<organism evidence="12 13">
    <name type="scientific">Malassezia vespertilionis</name>
    <dbReference type="NCBI Taxonomy" id="2020962"/>
    <lineage>
        <taxon>Eukaryota</taxon>
        <taxon>Fungi</taxon>
        <taxon>Dikarya</taxon>
        <taxon>Basidiomycota</taxon>
        <taxon>Ustilaginomycotina</taxon>
        <taxon>Malasseziomycetes</taxon>
        <taxon>Malasseziales</taxon>
        <taxon>Malasseziaceae</taxon>
        <taxon>Malassezia</taxon>
    </lineage>
</organism>
<comment type="subunit">
    <text evidence="9">Component of the Mediator complex.</text>
</comment>
<keyword evidence="6 9" id="KW-0804">Transcription</keyword>
<keyword evidence="10" id="KW-0472">Membrane</keyword>
<gene>
    <name evidence="12" type="primary">RGR1</name>
    <name evidence="12" type="ORF">MVES_003574</name>
</gene>
<accession>A0A2N1J748</accession>
<dbReference type="STRING" id="2020962.A0A2N1J748"/>
<evidence type="ECO:0000256" key="10">
    <source>
        <dbReference type="SAM" id="Phobius"/>
    </source>
</evidence>
<feature type="transmembrane region" description="Helical" evidence="10">
    <location>
        <begin position="571"/>
        <end position="591"/>
    </location>
</feature>
<sequence>MPEGVNEAELLQELPLEQTDLLPLGALVERFSNNAYQTLQSLADTDARKEKLFTTAMELRKQFVKLLVLIRWSRDAEQLNKARNIVALLADQQWAHEDVFSGLTQVRKILPNARVCDADLVTAIELLRTGTYDRLPASIKDSAVLPSRMTNREARLVLEGLDQVLAVRLAWTESVPRGIRLDSIEDGKAYLSVPDLYFMCITTSGPEKEDRWWLLEFEFAEMATDGDEDLSELLTKPYLDTVYPTAETILASQEEPQSAPALVRLHVFLEQKAMERRLHILYHQLQRMVRFRWSTNVRFTLQPQTNTLDIHYWVANAAPAGQKKALHQGMLSGTLRLRLHTEPCAGAELILAELITGNVEVPGKSGIQVTWEVDKALQDVLHAEHSSSQLKKLDIEKLLLDTIDLHSYALMKLFQEQIDRHPTLGANQSFLCLLRSHAKNGYGPRHSIELRVTDTVHVMLYISTITGRVGLKSLHNLESAENEDLALSLSETQNIALQRMAAKITANPSSLTETLVSFRLQSLTKDVSLQASWLGLAYMTSVSLRPGEFQKIGLDHGHPLLYLPLTMFPGYYALIYFVSGQAMTMALISIMTMTEAGKSVQVISSVKWLDRARMKSYSISGASLVHSLPAKGKKDAPVYRDLTSDELQLLYLYCIATVAYSHLEEQLRLKLVTFALQVVVAYGFDGEKQLPYLVTVDFDVSGNGQTYGLEFEVQHGKDTPNPHKCIGANLERKLCSMADTRINLWSGFLHLLEYTLPMLLILVPFFQEAETNADSPQVEVLDINWYRFCFLNTYALDVRLLTGNRVMLTDAAYSAGATSEESNAENQSENIPFGLASPYARIPLLAQIWQQSFKTADCLKDSTNQAVFHVTLSDVEKNLPLFLNKINQSL</sequence>